<proteinExistence type="inferred from homology"/>
<reference evidence="7" key="1">
    <citation type="journal article" date="2011" name="Genome Res.">
        <title>Phylogeny-wide analysis of social amoeba genomes highlights ancient origins for complex intercellular communication.</title>
        <authorList>
            <person name="Heidel A.J."/>
            <person name="Lawal H.M."/>
            <person name="Felder M."/>
            <person name="Schilde C."/>
            <person name="Helps N.R."/>
            <person name="Tunggal B."/>
            <person name="Rivero F."/>
            <person name="John U."/>
            <person name="Schleicher M."/>
            <person name="Eichinger L."/>
            <person name="Platzer M."/>
            <person name="Noegel A.A."/>
            <person name="Schaap P."/>
            <person name="Gloeckner G."/>
        </authorList>
    </citation>
    <scope>NUCLEOTIDE SEQUENCE [LARGE SCALE GENOMIC DNA]</scope>
    <source>
        <strain evidence="7">SH3</strain>
    </source>
</reference>
<organism evidence="6 7">
    <name type="scientific">Cavenderia fasciculata</name>
    <name type="common">Slime mold</name>
    <name type="synonym">Dictyostelium fasciculatum</name>
    <dbReference type="NCBI Taxonomy" id="261658"/>
    <lineage>
        <taxon>Eukaryota</taxon>
        <taxon>Amoebozoa</taxon>
        <taxon>Evosea</taxon>
        <taxon>Eumycetozoa</taxon>
        <taxon>Dictyostelia</taxon>
        <taxon>Acytosteliales</taxon>
        <taxon>Cavenderiaceae</taxon>
        <taxon>Cavenderia</taxon>
    </lineage>
</organism>
<dbReference type="KEGG" id="dfa:DFA_07557"/>
<dbReference type="AlphaFoldDB" id="F4PWR9"/>
<comment type="cofactor">
    <cofactor evidence="4 5">
        <name>pyridoxal 5'-phosphate</name>
        <dbReference type="ChEBI" id="CHEBI:597326"/>
    </cofactor>
</comment>
<feature type="binding site" evidence="4">
    <location>
        <position position="331"/>
    </location>
    <ligand>
        <name>pyridoxal 5'-phosphate</name>
        <dbReference type="ChEBI" id="CHEBI:597326"/>
    </ligand>
</feature>
<feature type="binding site" evidence="4">
    <location>
        <position position="303"/>
    </location>
    <ligand>
        <name>pyridoxal 5'-phosphate</name>
        <dbReference type="ChEBI" id="CHEBI:597326"/>
    </ligand>
</feature>
<dbReference type="GO" id="GO:0097053">
    <property type="term" value="P:L-kynurenine catabolic process"/>
    <property type="evidence" value="ECO:0007669"/>
    <property type="project" value="UniProtKB-UniRule"/>
</dbReference>
<gene>
    <name evidence="6" type="primary">kynu</name>
    <name evidence="4" type="synonym">KYNU</name>
    <name evidence="6" type="ORF">DFA_07557</name>
</gene>
<feature type="modified residue" description="N6-(pyridoxal phosphate)lysine" evidence="4">
    <location>
        <position position="267"/>
    </location>
</feature>
<feature type="binding site" evidence="4">
    <location>
        <position position="244"/>
    </location>
    <ligand>
        <name>pyridoxal 5'-phosphate</name>
        <dbReference type="ChEBI" id="CHEBI:597326"/>
    </ligand>
</feature>
<evidence type="ECO:0000256" key="3">
    <source>
        <dbReference type="ARBA" id="ARBA00022898"/>
    </source>
</evidence>
<dbReference type="InterPro" id="IPR010111">
    <property type="entry name" value="Kynureninase"/>
</dbReference>
<evidence type="ECO:0000313" key="6">
    <source>
        <dbReference type="EMBL" id="EGG20433.1"/>
    </source>
</evidence>
<keyword evidence="7" id="KW-1185">Reference proteome</keyword>
<dbReference type="FunFam" id="3.40.640.10:FF:000031">
    <property type="entry name" value="Kynureninase"/>
    <property type="match status" value="1"/>
</dbReference>
<comment type="pathway">
    <text evidence="4 5">Cofactor biosynthesis; NAD(+) biosynthesis; quinolinate from L-kynurenine: step 2/3.</text>
</comment>
<name>F4PWR9_CACFS</name>
<comment type="function">
    <text evidence="4 5">Catalyzes the cleavage of L-kynurenine (L-Kyn) and L-3-hydroxykynurenine (L-3OHKyn) into anthranilic acid (AA) and 3-hydroxyanthranilic acid (3-OHAA), respectively.</text>
</comment>
<comment type="subunit">
    <text evidence="4 5">Homodimer.</text>
</comment>
<dbReference type="Pfam" id="PF22580">
    <property type="entry name" value="KYNU_C"/>
    <property type="match status" value="1"/>
</dbReference>
<dbReference type="OrthoDB" id="5978656at2759"/>
<dbReference type="GO" id="GO:0043420">
    <property type="term" value="P:anthranilate metabolic process"/>
    <property type="evidence" value="ECO:0007669"/>
    <property type="project" value="UniProtKB-UniRule"/>
</dbReference>
<dbReference type="GO" id="GO:0019441">
    <property type="term" value="P:L-tryptophan catabolic process to kynurenine"/>
    <property type="evidence" value="ECO:0007669"/>
    <property type="project" value="TreeGrafter"/>
</dbReference>
<dbReference type="UniPathway" id="UPA00253">
    <property type="reaction ID" value="UER00329"/>
</dbReference>
<comment type="catalytic activity">
    <reaction evidence="4 5">
        <text>L-kynurenine + H2O = anthranilate + L-alanine + H(+)</text>
        <dbReference type="Rhea" id="RHEA:16813"/>
        <dbReference type="ChEBI" id="CHEBI:15377"/>
        <dbReference type="ChEBI" id="CHEBI:15378"/>
        <dbReference type="ChEBI" id="CHEBI:16567"/>
        <dbReference type="ChEBI" id="CHEBI:57959"/>
        <dbReference type="ChEBI" id="CHEBI:57972"/>
        <dbReference type="EC" id="3.7.1.3"/>
    </reaction>
</comment>
<dbReference type="EC" id="3.7.1.3" evidence="4 5"/>
<dbReference type="RefSeq" id="XP_004367416.1">
    <property type="nucleotide sequence ID" value="XM_004367359.1"/>
</dbReference>
<comment type="pathway">
    <text evidence="4 5">Amino-acid degradation; L-kynurenine degradation; L-alanine and anthranilate from L-kynurenine: step 1/1.</text>
</comment>
<keyword evidence="4 5" id="KW-0963">Cytoplasm</keyword>
<dbReference type="UniPathway" id="UPA00334">
    <property type="reaction ID" value="UER00455"/>
</dbReference>
<evidence type="ECO:0000313" key="7">
    <source>
        <dbReference type="Proteomes" id="UP000007797"/>
    </source>
</evidence>
<feature type="binding site" evidence="4">
    <location>
        <position position="241"/>
    </location>
    <ligand>
        <name>pyridoxal 5'-phosphate</name>
        <dbReference type="ChEBI" id="CHEBI:597326"/>
    </ligand>
</feature>
<dbReference type="SUPFAM" id="SSF53383">
    <property type="entry name" value="PLP-dependent transferases"/>
    <property type="match status" value="1"/>
</dbReference>
<dbReference type="HAMAP" id="MF_01970">
    <property type="entry name" value="Kynureninase"/>
    <property type="match status" value="1"/>
</dbReference>
<comment type="subcellular location">
    <subcellularLocation>
        <location evidence="4 5">Cytoplasm</location>
    </subcellularLocation>
</comment>
<dbReference type="STRING" id="1054147.F4PWR9"/>
<feature type="binding site" evidence="4">
    <location>
        <position position="212"/>
    </location>
    <ligand>
        <name>pyridoxal 5'-phosphate</name>
        <dbReference type="ChEBI" id="CHEBI:597326"/>
    </ligand>
</feature>
<feature type="binding site" evidence="4">
    <location>
        <position position="129"/>
    </location>
    <ligand>
        <name>pyridoxal 5'-phosphate</name>
        <dbReference type="ChEBI" id="CHEBI:597326"/>
    </ligand>
</feature>
<feature type="binding site" evidence="4">
    <location>
        <position position="266"/>
    </location>
    <ligand>
        <name>pyridoxal 5'-phosphate</name>
        <dbReference type="ChEBI" id="CHEBI:597326"/>
    </ligand>
</feature>
<dbReference type="InterPro" id="IPR015422">
    <property type="entry name" value="PyrdxlP-dep_Trfase_small"/>
</dbReference>
<dbReference type="PANTHER" id="PTHR14084">
    <property type="entry name" value="KYNURENINASE"/>
    <property type="match status" value="1"/>
</dbReference>
<dbReference type="Proteomes" id="UP000007797">
    <property type="component" value="Unassembled WGS sequence"/>
</dbReference>
<dbReference type="InterPro" id="IPR015424">
    <property type="entry name" value="PyrdxlP-dep_Trfase"/>
</dbReference>
<feature type="binding site" evidence="4">
    <location>
        <begin position="156"/>
        <end position="159"/>
    </location>
    <ligand>
        <name>pyridoxal 5'-phosphate</name>
        <dbReference type="ChEBI" id="CHEBI:597326"/>
    </ligand>
</feature>
<protein>
    <recommendedName>
        <fullName evidence="4 5">Kynureninase</fullName>
        <ecNumber evidence="4 5">3.7.1.3</ecNumber>
    </recommendedName>
    <alternativeName>
        <fullName evidence="4">L-kynurenine hydrolase</fullName>
    </alternativeName>
</protein>
<feature type="binding site" evidence="4">
    <location>
        <position position="128"/>
    </location>
    <ligand>
        <name>pyridoxal 5'-phosphate</name>
        <dbReference type="ChEBI" id="CHEBI:597326"/>
    </ligand>
</feature>
<dbReference type="GO" id="GO:0019805">
    <property type="term" value="P:quinolinate biosynthetic process"/>
    <property type="evidence" value="ECO:0007669"/>
    <property type="project" value="UniProtKB-UniRule"/>
</dbReference>
<sequence>MTTLIIEEANRLRANINDAEFAKLMDLNDPLKSFRSEFYIPLLKDIAKCEEKKQCDQEVIYLCGNSLGLQPKETRNQLDKYLNDWQRYAVEGHMRGDHPWISIDEQVQQLLANVVGCLPSECCPMNTLSVNLHMMMVRFYRPTATRHKIVIEQGAFPSDLYVTESQLRYHGFDPETSIIKITPRHGETTLRQEDIEDTIRREGSSIALVMLSGVQFFTGQFFNIEKITSLAHQVGAYCGWDLAHAVNNVELRLHDWNVDFACWCSYKYLNSGPGCIGGLFIHENHTRDNAGLGKDDDPRFVGWFGNKLSNRFHKEMIFQAEKGALGYRCSNPSVADVTALRTSLEIVNRATLPALRAKARLLTGYLEYLLHHELDTDSSTVNIITPTDPAQRGSQLSLEITGGAANACLLKSRLCNSGVVCDVREPSVLRVAPTPLYNSFSDVYNFVQILKHSLN</sequence>
<comment type="catalytic activity">
    <reaction evidence="5">
        <text>3-hydroxy-L-kynurenine + H2O = 3-hydroxyanthranilate + L-alanine + H(+)</text>
        <dbReference type="Rhea" id="RHEA:25143"/>
        <dbReference type="ChEBI" id="CHEBI:15377"/>
        <dbReference type="ChEBI" id="CHEBI:15378"/>
        <dbReference type="ChEBI" id="CHEBI:36559"/>
        <dbReference type="ChEBI" id="CHEBI:57972"/>
        <dbReference type="ChEBI" id="CHEBI:58125"/>
        <dbReference type="EC" id="3.7.1.3"/>
    </reaction>
</comment>
<dbReference type="GO" id="GO:0030170">
    <property type="term" value="F:pyridoxal phosphate binding"/>
    <property type="evidence" value="ECO:0007669"/>
    <property type="project" value="UniProtKB-UniRule"/>
</dbReference>
<evidence type="ECO:0000256" key="1">
    <source>
        <dbReference type="ARBA" id="ARBA00022642"/>
    </source>
</evidence>
<comment type="similarity">
    <text evidence="4 5">Belongs to the kynureninase family.</text>
</comment>
<dbReference type="PIRSF" id="PIRSF038800">
    <property type="entry name" value="KYNU"/>
    <property type="match status" value="1"/>
</dbReference>
<dbReference type="GeneID" id="14871911"/>
<dbReference type="Gene3D" id="3.90.1150.10">
    <property type="entry name" value="Aspartate Aminotransferase, domain 1"/>
    <property type="match status" value="1"/>
</dbReference>
<dbReference type="GO" id="GO:0005737">
    <property type="term" value="C:cytoplasm"/>
    <property type="evidence" value="ECO:0007669"/>
    <property type="project" value="UniProtKB-SubCell"/>
</dbReference>
<dbReference type="InterPro" id="IPR015421">
    <property type="entry name" value="PyrdxlP-dep_Trfase_major"/>
</dbReference>
<keyword evidence="1 4" id="KW-0662">Pyridine nucleotide biosynthesis</keyword>
<evidence type="ECO:0000256" key="5">
    <source>
        <dbReference type="PIRNR" id="PIRNR038800"/>
    </source>
</evidence>
<keyword evidence="3 4" id="KW-0663">Pyridoxal phosphate</keyword>
<dbReference type="GO" id="GO:0034354">
    <property type="term" value="P:'de novo' NAD+ biosynthetic process from L-tryptophan"/>
    <property type="evidence" value="ECO:0007669"/>
    <property type="project" value="UniProtKB-UniRule"/>
</dbReference>
<keyword evidence="2 4" id="KW-0378">Hydrolase</keyword>
<dbReference type="EMBL" id="GL883013">
    <property type="protein sequence ID" value="EGG20433.1"/>
    <property type="molecule type" value="Genomic_DNA"/>
</dbReference>
<dbReference type="Gene3D" id="3.40.640.10">
    <property type="entry name" value="Type I PLP-dependent aspartate aminotransferase-like (Major domain)"/>
    <property type="match status" value="1"/>
</dbReference>
<evidence type="ECO:0000256" key="4">
    <source>
        <dbReference type="HAMAP-Rule" id="MF_03017"/>
    </source>
</evidence>
<dbReference type="GO" id="GO:0030429">
    <property type="term" value="F:kynureninase activity"/>
    <property type="evidence" value="ECO:0007669"/>
    <property type="project" value="UniProtKB-UniRule"/>
</dbReference>
<dbReference type="OMA" id="LPGWNSH"/>
<dbReference type="NCBIfam" id="TIGR01814">
    <property type="entry name" value="kynureninase"/>
    <property type="match status" value="1"/>
</dbReference>
<evidence type="ECO:0000256" key="2">
    <source>
        <dbReference type="ARBA" id="ARBA00022801"/>
    </source>
</evidence>
<accession>F4PWR9</accession>
<dbReference type="PANTHER" id="PTHR14084:SF0">
    <property type="entry name" value="KYNURENINASE"/>
    <property type="match status" value="1"/>
</dbReference>